<dbReference type="PANTHER" id="PTHR31655">
    <property type="entry name" value="PROTEIN FAM78A"/>
    <property type="match status" value="1"/>
</dbReference>
<dbReference type="InterPro" id="IPR029638">
    <property type="entry name" value="FAM78"/>
</dbReference>
<dbReference type="Proteomes" id="UP000694388">
    <property type="component" value="Unplaced"/>
</dbReference>
<keyword evidence="2" id="KW-1185">Reference proteome</keyword>
<dbReference type="PANTHER" id="PTHR31655:SF7">
    <property type="entry name" value="PROTEIN FAM78A"/>
    <property type="match status" value="1"/>
</dbReference>
<sequence>MGCLHSLMCKPRRFRRDHIVVEEFLASIEPGPTVIEESSPIVLRYRTPYFKASARVLLPALSPGHTWVVGFVQACNNMEFYNVYGDLGVWVSGGKSSSWELPPLRDGLVTALSDSDGVCYPWYGNTTEMATVQWAETGRRMGRSPIRVAISMNDNFYPSVTWAVPITNSSAEVDELMMENMDSMMAGVAEAQLTRVSRDQSFTTWLVAQNVGTQERHVLRTVHWRIRLRINVEPQCPLGQRTRLVGPLLQEQPQIIATNEPIPPNALSRPNANDAQVLVWRPQEGPPVVVIPAKQ</sequence>
<proteinExistence type="predicted"/>
<dbReference type="Ensembl" id="ENSEBUT00000007982.1">
    <property type="protein sequence ID" value="ENSEBUP00000007498.1"/>
    <property type="gene ID" value="ENSEBUG00000004893.1"/>
</dbReference>
<evidence type="ECO:0000313" key="2">
    <source>
        <dbReference type="Proteomes" id="UP000694388"/>
    </source>
</evidence>
<dbReference type="Ensembl" id="ENSEBUT00000007971.1">
    <property type="protein sequence ID" value="ENSEBUP00000007488.1"/>
    <property type="gene ID" value="ENSEBUG00000004893.1"/>
</dbReference>
<evidence type="ECO:0000313" key="1">
    <source>
        <dbReference type="Ensembl" id="ENSEBUP00000007488.1"/>
    </source>
</evidence>
<protein>
    <submittedName>
        <fullName evidence="1">Family with sequence similarity 78 member Bb</fullName>
    </submittedName>
</protein>
<organism evidence="1 2">
    <name type="scientific">Eptatretus burgeri</name>
    <name type="common">Inshore hagfish</name>
    <dbReference type="NCBI Taxonomy" id="7764"/>
    <lineage>
        <taxon>Eukaryota</taxon>
        <taxon>Metazoa</taxon>
        <taxon>Chordata</taxon>
        <taxon>Craniata</taxon>
        <taxon>Vertebrata</taxon>
        <taxon>Cyclostomata</taxon>
        <taxon>Myxini</taxon>
        <taxon>Myxiniformes</taxon>
        <taxon>Myxinidae</taxon>
        <taxon>Eptatretinae</taxon>
        <taxon>Eptatretus</taxon>
    </lineage>
</organism>
<reference evidence="1" key="1">
    <citation type="submission" date="2025-05" db="UniProtKB">
        <authorList>
            <consortium name="Ensembl"/>
        </authorList>
    </citation>
    <scope>IDENTIFICATION</scope>
</reference>
<dbReference type="GeneTree" id="ENSGT00390000018059"/>
<name>A0A8C4NGT5_EPTBU</name>
<accession>A0A8C4NGT5</accession>
<dbReference type="AlphaFoldDB" id="A0A8C4NGT5"/>